<evidence type="ECO:0000256" key="8">
    <source>
        <dbReference type="RuleBase" id="RU363039"/>
    </source>
</evidence>
<protein>
    <recommendedName>
        <fullName evidence="2">methionine--tRNA ligase</fullName>
        <ecNumber evidence="2">6.1.1.10</ecNumber>
    </recommendedName>
</protein>
<dbReference type="SUPFAM" id="SSF52374">
    <property type="entry name" value="Nucleotidylyl transferase"/>
    <property type="match status" value="1"/>
</dbReference>
<dbReference type="SUPFAM" id="SSF47323">
    <property type="entry name" value="Anticodon-binding domain of a subclass of class I aminoacyl-tRNA synthetases"/>
    <property type="match status" value="1"/>
</dbReference>
<evidence type="ECO:0000256" key="3">
    <source>
        <dbReference type="ARBA" id="ARBA00022598"/>
    </source>
</evidence>
<evidence type="ECO:0000313" key="11">
    <source>
        <dbReference type="Proteomes" id="UP000030635"/>
    </source>
</evidence>
<dbReference type="Gene3D" id="3.40.50.620">
    <property type="entry name" value="HUPs"/>
    <property type="match status" value="1"/>
</dbReference>
<dbReference type="RefSeq" id="WP_039312527.1">
    <property type="nucleotide sequence ID" value="NZ_CP006905.1"/>
</dbReference>
<keyword evidence="5 8" id="KW-0067">ATP-binding</keyword>
<dbReference type="PANTHER" id="PTHR45765:SF1">
    <property type="entry name" value="METHIONINE--TRNA LIGASE, CYTOPLASMIC"/>
    <property type="match status" value="1"/>
</dbReference>
<keyword evidence="4 8" id="KW-0547">Nucleotide-binding</keyword>
<dbReference type="eggNOG" id="COG0143">
    <property type="taxonomic scope" value="Bacteria"/>
</dbReference>
<dbReference type="Pfam" id="PF09334">
    <property type="entry name" value="tRNA-synt_1g"/>
    <property type="match status" value="1"/>
</dbReference>
<sequence length="453" mass="53335">MNIIVGNAWPYANGKLHLGRIAVLLPGDILARYHRMMGDNVLFISGSDAHGRPVTMKALEENKTPGEILEKYHKEFVECFNKLNFSFDLFTSTDTDYHKKEVMKFIKELYDKGYIYEGDDKELFFSLSKFENDVKKIFIKQQSWRENAQNITKKYVDEGLRDKSVTKEIDWGVDVPLEGFEDKKIFVWIEALMGYITATSKCLENTNETVEDYWNDEESKVYLVHGKDNIPFHTTIFPGLLSALGFKNTNLSIISSEHLKLEGKDFSTNKNWAIWVDDICKRYYVDTIRYYLILNGPENKDTDFKWRNFINANNYDLVGELDVLYRNTILNLKREEIKNTDKDRLLNMYFELSDKIESGSFKEALKDIFKLIREENKRNKASIITLINVANMLEPFIPKTSMRIKKEFGIDKSIWSFIDEYKLPRNIHYKPLFKFIDRKKLNDEIKFLKDKKV</sequence>
<dbReference type="EMBL" id="CP006905">
    <property type="protein sequence ID" value="AIY83670.1"/>
    <property type="molecule type" value="Genomic_DNA"/>
</dbReference>
<organism evidence="10 11">
    <name type="scientific">Clostridium baratii str. Sullivan</name>
    <dbReference type="NCBI Taxonomy" id="1415775"/>
    <lineage>
        <taxon>Bacteria</taxon>
        <taxon>Bacillati</taxon>
        <taxon>Bacillota</taxon>
        <taxon>Clostridia</taxon>
        <taxon>Eubacteriales</taxon>
        <taxon>Clostridiaceae</taxon>
        <taxon>Clostridium</taxon>
    </lineage>
</organism>
<keyword evidence="7 8" id="KW-0030">Aminoacyl-tRNA synthetase</keyword>
<evidence type="ECO:0000256" key="7">
    <source>
        <dbReference type="ARBA" id="ARBA00023146"/>
    </source>
</evidence>
<dbReference type="PANTHER" id="PTHR45765">
    <property type="entry name" value="METHIONINE--TRNA LIGASE"/>
    <property type="match status" value="1"/>
</dbReference>
<dbReference type="InterPro" id="IPR009080">
    <property type="entry name" value="tRNAsynth_Ia_anticodon-bd"/>
</dbReference>
<dbReference type="GO" id="GO:0006431">
    <property type="term" value="P:methionyl-tRNA aminoacylation"/>
    <property type="evidence" value="ECO:0007669"/>
    <property type="project" value="InterPro"/>
</dbReference>
<keyword evidence="6 8" id="KW-0648">Protein biosynthesis</keyword>
<dbReference type="InterPro" id="IPR014729">
    <property type="entry name" value="Rossmann-like_a/b/a_fold"/>
</dbReference>
<dbReference type="GO" id="GO:0005829">
    <property type="term" value="C:cytosol"/>
    <property type="evidence" value="ECO:0007669"/>
    <property type="project" value="TreeGrafter"/>
</dbReference>
<dbReference type="InterPro" id="IPR023458">
    <property type="entry name" value="Met-tRNA_ligase_1"/>
</dbReference>
<dbReference type="Proteomes" id="UP000030635">
    <property type="component" value="Chromosome"/>
</dbReference>
<evidence type="ECO:0000313" key="10">
    <source>
        <dbReference type="EMBL" id="AIY83670.1"/>
    </source>
</evidence>
<dbReference type="InterPro" id="IPR015413">
    <property type="entry name" value="Methionyl/Leucyl_tRNA_Synth"/>
</dbReference>
<dbReference type="KEGG" id="cbv:U729_1220"/>
<dbReference type="GO" id="GO:0004825">
    <property type="term" value="F:methionine-tRNA ligase activity"/>
    <property type="evidence" value="ECO:0007669"/>
    <property type="project" value="UniProtKB-EC"/>
</dbReference>
<evidence type="ECO:0000256" key="2">
    <source>
        <dbReference type="ARBA" id="ARBA00012838"/>
    </source>
</evidence>
<name>A0A0A7FXJ3_9CLOT</name>
<evidence type="ECO:0000256" key="5">
    <source>
        <dbReference type="ARBA" id="ARBA00022840"/>
    </source>
</evidence>
<gene>
    <name evidence="10" type="ORF">U729_1220</name>
</gene>
<dbReference type="STRING" id="1561.NPD11_1781"/>
<dbReference type="InterPro" id="IPR033911">
    <property type="entry name" value="MetRS_core"/>
</dbReference>
<evidence type="ECO:0000256" key="4">
    <source>
        <dbReference type="ARBA" id="ARBA00022741"/>
    </source>
</evidence>
<feature type="domain" description="Methionyl/Leucyl tRNA synthetase" evidence="9">
    <location>
        <begin position="120"/>
        <end position="321"/>
    </location>
</feature>
<evidence type="ECO:0000256" key="6">
    <source>
        <dbReference type="ARBA" id="ARBA00022917"/>
    </source>
</evidence>
<dbReference type="PRINTS" id="PR01041">
    <property type="entry name" value="TRNASYNTHMET"/>
</dbReference>
<keyword evidence="3 8" id="KW-0436">Ligase</keyword>
<evidence type="ECO:0000256" key="1">
    <source>
        <dbReference type="ARBA" id="ARBA00008258"/>
    </source>
</evidence>
<dbReference type="AlphaFoldDB" id="A0A0A7FXJ3"/>
<dbReference type="HOGENOM" id="CLU_009710_1_2_9"/>
<reference evidence="10 11" key="1">
    <citation type="journal article" date="2015" name="Infect. Genet. Evol.">
        <title>Genomic sequences of six botulinum neurotoxin-producing strains representing three clostridial species illustrate the mobility and diversity of botulinum neurotoxin genes.</title>
        <authorList>
            <person name="Smith T.J."/>
            <person name="Hill K.K."/>
            <person name="Xie G."/>
            <person name="Foley B.T."/>
            <person name="Williamson C.H."/>
            <person name="Foster J.T."/>
            <person name="Johnson S.L."/>
            <person name="Chertkov O."/>
            <person name="Teshima H."/>
            <person name="Gibbons H.S."/>
            <person name="Johnsky L.A."/>
            <person name="Karavis M.A."/>
            <person name="Smith L.A."/>
        </authorList>
    </citation>
    <scope>NUCLEOTIDE SEQUENCE [LARGE SCALE GENOMIC DNA]</scope>
    <source>
        <strain evidence="10">Sullivan</strain>
    </source>
</reference>
<comment type="similarity">
    <text evidence="1">Belongs to the class-I aminoacyl-tRNA synthetase family. MetG type 1 subfamily.</text>
</comment>
<accession>A0A0A7FXJ3</accession>
<proteinExistence type="inferred from homology"/>
<evidence type="ECO:0000259" key="9">
    <source>
        <dbReference type="Pfam" id="PF09334"/>
    </source>
</evidence>
<keyword evidence="11" id="KW-1185">Reference proteome</keyword>
<dbReference type="GO" id="GO:0005524">
    <property type="term" value="F:ATP binding"/>
    <property type="evidence" value="ECO:0007669"/>
    <property type="project" value="UniProtKB-KW"/>
</dbReference>
<dbReference type="OrthoDB" id="9810191at2"/>
<dbReference type="EC" id="6.1.1.10" evidence="2"/>